<dbReference type="Gene3D" id="2.160.20.10">
    <property type="entry name" value="Single-stranded right-handed beta-helix, Pectin lyase-like"/>
    <property type="match status" value="1"/>
</dbReference>
<evidence type="ECO:0000256" key="6">
    <source>
        <dbReference type="ARBA" id="ARBA00022989"/>
    </source>
</evidence>
<dbReference type="InterPro" id="IPR012334">
    <property type="entry name" value="Pectin_lyas_fold"/>
</dbReference>
<dbReference type="Pfam" id="PF10162">
    <property type="entry name" value="G8"/>
    <property type="match status" value="1"/>
</dbReference>
<dbReference type="PANTHER" id="PTHR46769:SF2">
    <property type="entry name" value="FIBROCYSTIN-L ISOFORM 2 PRECURSOR-RELATED"/>
    <property type="match status" value="1"/>
</dbReference>
<keyword evidence="13" id="KW-1185">Reference proteome</keyword>
<keyword evidence="7 10" id="KW-0472">Membrane</keyword>
<dbReference type="InterPro" id="IPR019316">
    <property type="entry name" value="G8_domain"/>
</dbReference>
<dbReference type="SMART" id="SM00710">
    <property type="entry name" value="PbH1"/>
    <property type="match status" value="3"/>
</dbReference>
<dbReference type="InterPro" id="IPR055401">
    <property type="entry name" value="CEMIP_beta-hel_dom"/>
</dbReference>
<keyword evidence="4 10" id="KW-0812">Transmembrane</keyword>
<keyword evidence="6 10" id="KW-1133">Transmembrane helix</keyword>
<evidence type="ECO:0000256" key="4">
    <source>
        <dbReference type="ARBA" id="ARBA00022692"/>
    </source>
</evidence>
<dbReference type="InterPro" id="IPR052387">
    <property type="entry name" value="Fibrocystin"/>
</dbReference>
<comment type="caution">
    <text evidence="12">The sequence shown here is derived from an EMBL/GenBank/DDBJ whole genome shotgun (WGS) entry which is preliminary data.</text>
</comment>
<gene>
    <name evidence="12" type="ORF">AB1Y20_013527</name>
</gene>
<sequence length="1680" mass="180911">MCSISHDLALGATAVWSSSRSWGAALAVDGDDTTRWESDFADSEWLALNLGREEEICATHIHWEVAHAAEYWLQVGEMDPGGAIMWRNATTASAVTHGWAWHDFPSGTRAQYFRVWCHTRATAWGNSIWTLELFGAARPPSPPLPPAPSAPPSLCVDFDAGLADTELHGDNLDSLPVANGDTTECCSACASHPSCKGFVEFAGHCYLKGGPVWTSALADRTSYLRSMPPPSAPSPPPSPSSPAASPPPRPPPPAAPAPPPPEQGCAPFSAGSADTELNGDGLGAVSAADGDVTACCSACASHPSCKGFVEFAGHCYLKGGSVWTSPLAGRTSYVRSMPPPPSPPPPLPPLLPPPPATPSPSSPPPLPFLPGCELAEGLELSLTGRLECEHLLVRGTLRVLSDTYIRARRLTVAHSGALLVGSPSEPAANVTIYLHHDECEWTEALPDCTADGKLRSFGVVRMYGRPLTAWTQLRADAQEASSLLTVDECDGWDVGDPISIAPTQRLQHELFGVAEEFLVRNITREEDGSCHVGIDGELRTLHLGSDSETPGFVARAEVLHLRRSIRITGPAYQRSSSHTALAADAGGYGHQGVTTIQYGHGGHGSMQLHYARVDNCGRIALGEYCVHFHHVDDCPECRLVGNAVVNGCNKGITVHGTHNSMMEENVIYNVQGAGVYFENGQELNNTMMRNVIGCHKTLSCRCKHCVAGQEDSDFNEQAGIYMLSASQNLIENHVFGMENAHFNNQQASGADGQDRASGKVCVKMLPPGVVRGNVFHNNQGFGWYVNNGFPLRVKQQVASAGSEGGFVTDWSTCSPFDVRNGADNAAPYLVEDHVEYNHDFGPGAYGHGDVTFVNLKSAQNIKGLYWKTYRRGVSSGPLCDACDFWQTPELPGGDGLVEFRDTKFHNGAGVRINHHCNVNNLPTGGLCASHYLFSGEHAHPPQSIVSEADGQTSALVTFGGKTRFLAGANGANVAFDTSGCTPEGDWVACPDSYMLRTVKIYSPDRGSLLVSSDGVSNVSVPFRNRKLPEGPSSYGGSLVLPTCAGEPPTDCMNYMWPEGYTFVVRGGSSVRVHIERELSLNEPKADLWYVDYGHSGWTPSQVASIEMSISGTSYLDGGPCSFTTDHDRSWLTVHGPLVGDAGIWRTCAAHGPWPTKFTAADVRQHMFLRGHAPPSAPPSPPRLPNPPLNPPPPLHPPSPDVPPPVAPDLPASPPPPGPCSHFDGGMSDTELHGETFLGAVSADGASVSTCCSACASNPSCNGFVEYAGVCYLKGGVLWQGTLADRTTYMRIQSSPPSSISGSIVSEANRERESKPTSAFAISFSNAYLDILLVAIAVSMVTMIGIWCHSHRRPRLKTRRVSLPFPAISRWNSSIEGHPSRPPLQRSHSMLGAIRKLSTNPDTSFKKSLRELEDSTSSFKVPDRLPQLKRTSTLDRITSVVSSNARRLHRAKTMDECSFRDTDTSPDKSFRNDTELGMLSPSSCSPSTPRESGSPHRGVESSGAREQPRSTHRRAQAQLQRTSTLDKIIKFNFQDYITTAQGRTDPDRSFKKSLRGLEEATSSFREPDRLAQLKRTSTLERITSVVSSNAPRLHRAKTMGACCLPDTDTSPDKSFRNDAELGVPSPLPRSPLRILKMDESTEHTDNSSGAGELISLSTGRQTLETKSINQVGAERRTSIRH</sequence>
<feature type="compositionally biased region" description="Basic and acidic residues" evidence="9">
    <location>
        <begin position="1609"/>
        <end position="1618"/>
    </location>
</feature>
<evidence type="ECO:0000256" key="1">
    <source>
        <dbReference type="ARBA" id="ARBA00004167"/>
    </source>
</evidence>
<keyword evidence="3" id="KW-1003">Cell membrane</keyword>
<dbReference type="SUPFAM" id="SSF49785">
    <property type="entry name" value="Galactose-binding domain-like"/>
    <property type="match status" value="1"/>
</dbReference>
<protein>
    <recommendedName>
        <fullName evidence="11">F5/8 type C domain-containing protein</fullName>
    </recommendedName>
</protein>
<feature type="compositionally biased region" description="Pro residues" evidence="9">
    <location>
        <begin position="337"/>
        <end position="365"/>
    </location>
</feature>
<evidence type="ECO:0000256" key="5">
    <source>
        <dbReference type="ARBA" id="ARBA00022729"/>
    </source>
</evidence>
<evidence type="ECO:0000256" key="2">
    <source>
        <dbReference type="ARBA" id="ARBA00004236"/>
    </source>
</evidence>
<feature type="compositionally biased region" description="Pro residues" evidence="9">
    <location>
        <begin position="1174"/>
        <end position="1218"/>
    </location>
</feature>
<feature type="region of interest" description="Disordered" evidence="9">
    <location>
        <begin position="334"/>
        <end position="365"/>
    </location>
</feature>
<evidence type="ECO:0000313" key="12">
    <source>
        <dbReference type="EMBL" id="KAL1499010.1"/>
    </source>
</evidence>
<dbReference type="Pfam" id="PF14295">
    <property type="entry name" value="PAN_4"/>
    <property type="match status" value="3"/>
</dbReference>
<comment type="subcellular location">
    <subcellularLocation>
        <location evidence="2">Cell membrane</location>
    </subcellularLocation>
    <subcellularLocation>
        <location evidence="1">Membrane</location>
        <topology evidence="1">Single-pass membrane protein</topology>
    </subcellularLocation>
</comment>
<dbReference type="Gene3D" id="3.50.4.10">
    <property type="entry name" value="Hepatocyte Growth Factor"/>
    <property type="match status" value="1"/>
</dbReference>
<feature type="compositionally biased region" description="Pro residues" evidence="9">
    <location>
        <begin position="227"/>
        <end position="262"/>
    </location>
</feature>
<keyword evidence="5" id="KW-0732">Signal</keyword>
<reference evidence="12 13" key="1">
    <citation type="journal article" date="2024" name="Science">
        <title>Giant polyketide synthase enzymes in the biosynthesis of giant marine polyether toxins.</title>
        <authorList>
            <person name="Fallon T.R."/>
            <person name="Shende V.V."/>
            <person name="Wierzbicki I.H."/>
            <person name="Pendleton A.L."/>
            <person name="Watervoot N.F."/>
            <person name="Auber R.P."/>
            <person name="Gonzalez D.J."/>
            <person name="Wisecaver J.H."/>
            <person name="Moore B.S."/>
        </authorList>
    </citation>
    <scope>NUCLEOTIDE SEQUENCE [LARGE SCALE GENOMIC DNA]</scope>
    <source>
        <strain evidence="12 13">12B1</strain>
    </source>
</reference>
<feature type="region of interest" description="Disordered" evidence="9">
    <location>
        <begin position="1600"/>
        <end position="1630"/>
    </location>
</feature>
<feature type="compositionally biased region" description="Polar residues" evidence="9">
    <location>
        <begin position="1479"/>
        <end position="1490"/>
    </location>
</feature>
<feature type="region of interest" description="Disordered" evidence="9">
    <location>
        <begin position="1169"/>
        <end position="1226"/>
    </location>
</feature>
<dbReference type="PANTHER" id="PTHR46769">
    <property type="entry name" value="POLYCYSTIC KIDNEY AND HEPATIC DISEASE 1 (AUTOSOMAL RECESSIVE)-LIKE 1"/>
    <property type="match status" value="1"/>
</dbReference>
<dbReference type="GO" id="GO:0005886">
    <property type="term" value="C:plasma membrane"/>
    <property type="evidence" value="ECO:0007669"/>
    <property type="project" value="UniProtKB-SubCell"/>
</dbReference>
<dbReference type="EMBL" id="JBGBPQ010000026">
    <property type="protein sequence ID" value="KAL1499010.1"/>
    <property type="molecule type" value="Genomic_DNA"/>
</dbReference>
<dbReference type="InterPro" id="IPR008979">
    <property type="entry name" value="Galactose-bd-like_sf"/>
</dbReference>
<dbReference type="Pfam" id="PF00754">
    <property type="entry name" value="F5_F8_type_C"/>
    <property type="match status" value="1"/>
</dbReference>
<dbReference type="Gene3D" id="2.60.120.260">
    <property type="entry name" value="Galactose-binding domain-like"/>
    <property type="match status" value="1"/>
</dbReference>
<evidence type="ECO:0000256" key="10">
    <source>
        <dbReference type="SAM" id="Phobius"/>
    </source>
</evidence>
<proteinExistence type="predicted"/>
<feature type="region of interest" description="Disordered" evidence="9">
    <location>
        <begin position="1455"/>
        <end position="1520"/>
    </location>
</feature>
<evidence type="ECO:0000259" key="11">
    <source>
        <dbReference type="PROSITE" id="PS50022"/>
    </source>
</evidence>
<dbReference type="InterPro" id="IPR006626">
    <property type="entry name" value="PbH1"/>
</dbReference>
<feature type="transmembrane region" description="Helical" evidence="10">
    <location>
        <begin position="1326"/>
        <end position="1349"/>
    </location>
</feature>
<evidence type="ECO:0000256" key="7">
    <source>
        <dbReference type="ARBA" id="ARBA00023136"/>
    </source>
</evidence>
<feature type="compositionally biased region" description="Basic and acidic residues" evidence="9">
    <location>
        <begin position="1455"/>
        <end position="1473"/>
    </location>
</feature>
<organism evidence="12 13">
    <name type="scientific">Prymnesium parvum</name>
    <name type="common">Toxic golden alga</name>
    <dbReference type="NCBI Taxonomy" id="97485"/>
    <lineage>
        <taxon>Eukaryota</taxon>
        <taxon>Haptista</taxon>
        <taxon>Haptophyta</taxon>
        <taxon>Prymnesiophyceae</taxon>
        <taxon>Prymnesiales</taxon>
        <taxon>Prymnesiaceae</taxon>
        <taxon>Prymnesium</taxon>
    </lineage>
</organism>
<evidence type="ECO:0000256" key="3">
    <source>
        <dbReference type="ARBA" id="ARBA00022475"/>
    </source>
</evidence>
<dbReference type="InterPro" id="IPR003609">
    <property type="entry name" value="Pan_app"/>
</dbReference>
<dbReference type="PRINTS" id="PR01217">
    <property type="entry name" value="PRICHEXTENSN"/>
</dbReference>
<dbReference type="Proteomes" id="UP001515480">
    <property type="component" value="Unassembled WGS sequence"/>
</dbReference>
<evidence type="ECO:0000313" key="13">
    <source>
        <dbReference type="Proteomes" id="UP001515480"/>
    </source>
</evidence>
<dbReference type="Pfam" id="PF24606">
    <property type="entry name" value="CEMIP_beta-hel"/>
    <property type="match status" value="1"/>
</dbReference>
<keyword evidence="8" id="KW-0325">Glycoprotein</keyword>
<evidence type="ECO:0000256" key="9">
    <source>
        <dbReference type="SAM" id="MobiDB-lite"/>
    </source>
</evidence>
<evidence type="ECO:0000256" key="8">
    <source>
        <dbReference type="ARBA" id="ARBA00023180"/>
    </source>
</evidence>
<feature type="region of interest" description="Disordered" evidence="9">
    <location>
        <begin position="224"/>
        <end position="277"/>
    </location>
</feature>
<feature type="domain" description="F5/8 type C" evidence="11">
    <location>
        <begin position="1"/>
        <end position="136"/>
    </location>
</feature>
<dbReference type="SUPFAM" id="SSF51126">
    <property type="entry name" value="Pectin lyase-like"/>
    <property type="match status" value="1"/>
</dbReference>
<accession>A0AB34II31</accession>
<dbReference type="PROSITE" id="PS50022">
    <property type="entry name" value="FA58C_3"/>
    <property type="match status" value="1"/>
</dbReference>
<dbReference type="InterPro" id="IPR011050">
    <property type="entry name" value="Pectin_lyase_fold/virulence"/>
</dbReference>
<name>A0AB34II31_PRYPA</name>
<dbReference type="InterPro" id="IPR000421">
    <property type="entry name" value="FA58C"/>
</dbReference>